<evidence type="ECO:0000313" key="4">
    <source>
        <dbReference type="Proteomes" id="UP000041254"/>
    </source>
</evidence>
<evidence type="ECO:0000313" key="3">
    <source>
        <dbReference type="EMBL" id="CEM06900.1"/>
    </source>
</evidence>
<organism evidence="3 4">
    <name type="scientific">Vitrella brassicaformis (strain CCMP3155)</name>
    <dbReference type="NCBI Taxonomy" id="1169540"/>
    <lineage>
        <taxon>Eukaryota</taxon>
        <taxon>Sar</taxon>
        <taxon>Alveolata</taxon>
        <taxon>Colpodellida</taxon>
        <taxon>Vitrellaceae</taxon>
        <taxon>Vitrella</taxon>
    </lineage>
</organism>
<proteinExistence type="predicted"/>
<reference evidence="3 4" key="1">
    <citation type="submission" date="2014-11" db="EMBL/GenBank/DDBJ databases">
        <authorList>
            <person name="Zhu J."/>
            <person name="Qi W."/>
            <person name="Song R."/>
        </authorList>
    </citation>
    <scope>NUCLEOTIDE SEQUENCE [LARGE SCALE GENOMIC DNA]</scope>
</reference>
<dbReference type="Proteomes" id="UP000041254">
    <property type="component" value="Unassembled WGS sequence"/>
</dbReference>
<dbReference type="EMBL" id="CDMY01000372">
    <property type="protein sequence ID" value="CEM06900.1"/>
    <property type="molecule type" value="Genomic_DNA"/>
</dbReference>
<feature type="chain" id="PRO_5005188107" evidence="2">
    <location>
        <begin position="20"/>
        <end position="154"/>
    </location>
</feature>
<accession>A0A0G4F505</accession>
<sequence length="154" mass="16912">MSAWCLPALFWHHLTILRSSLSPTSPRANSVQVWFGSSSMASAAAADNQDEAEDTSPIGSALLKRKFENAARRLLATDTDEWTDVVICEGEEDKQQVARADESLEGEEDGYDAYLLSRKRTLLRGQPSGGVHKAARTDKDETGRDQDASQGEKQ</sequence>
<name>A0A0G4F505_VITBC</name>
<keyword evidence="4" id="KW-1185">Reference proteome</keyword>
<keyword evidence="2" id="KW-0732">Signal</keyword>
<protein>
    <submittedName>
        <fullName evidence="3">Uncharacterized protein</fullName>
    </submittedName>
</protein>
<feature type="region of interest" description="Disordered" evidence="1">
    <location>
        <begin position="122"/>
        <end position="154"/>
    </location>
</feature>
<gene>
    <name evidence="3" type="ORF">Vbra_1323</name>
</gene>
<dbReference type="VEuPathDB" id="CryptoDB:Vbra_1323"/>
<dbReference type="InParanoid" id="A0A0G4F505"/>
<dbReference type="AlphaFoldDB" id="A0A0G4F505"/>
<feature type="compositionally biased region" description="Basic and acidic residues" evidence="1">
    <location>
        <begin position="135"/>
        <end position="154"/>
    </location>
</feature>
<evidence type="ECO:0000256" key="2">
    <source>
        <dbReference type="SAM" id="SignalP"/>
    </source>
</evidence>
<feature type="signal peptide" evidence="2">
    <location>
        <begin position="1"/>
        <end position="19"/>
    </location>
</feature>
<evidence type="ECO:0000256" key="1">
    <source>
        <dbReference type="SAM" id="MobiDB-lite"/>
    </source>
</evidence>